<dbReference type="AlphaFoldDB" id="S3IZI0"/>
<sequence length="52" mass="5949">MQTLKTVLRYRFAFISETFRCRSHFFNLVVVLSAPHFLHSSSAKRFASGAGK</sequence>
<proteinExistence type="predicted"/>
<name>S3IZI0_9ENTR</name>
<evidence type="ECO:0000313" key="2">
    <source>
        <dbReference type="Proteomes" id="UP000014585"/>
    </source>
</evidence>
<dbReference type="HOGENOM" id="CLU_3078050_0_0_6"/>
<organism evidence="1 2">
    <name type="scientific">Cedecea davisae DSM 4568</name>
    <dbReference type="NCBI Taxonomy" id="566551"/>
    <lineage>
        <taxon>Bacteria</taxon>
        <taxon>Pseudomonadati</taxon>
        <taxon>Pseudomonadota</taxon>
        <taxon>Gammaproteobacteria</taxon>
        <taxon>Enterobacterales</taxon>
        <taxon>Enterobacteriaceae</taxon>
        <taxon>Cedecea</taxon>
    </lineage>
</organism>
<dbReference type="STRING" id="566551.HMPREF0201_04675"/>
<comment type="caution">
    <text evidence="1">The sequence shown here is derived from an EMBL/GenBank/DDBJ whole genome shotgun (WGS) entry which is preliminary data.</text>
</comment>
<reference evidence="1 2" key="1">
    <citation type="submission" date="2013-04" db="EMBL/GenBank/DDBJ databases">
        <authorList>
            <person name="Weinstock G."/>
            <person name="Sodergren E."/>
            <person name="Lobos E.A."/>
            <person name="Fulton L."/>
            <person name="Fulton R."/>
            <person name="Courtney L."/>
            <person name="Fronick C."/>
            <person name="O'Laughlin M."/>
            <person name="Godfrey J."/>
            <person name="Wilson R.M."/>
            <person name="Miner T."/>
            <person name="Farmer C."/>
            <person name="Delehaunty K."/>
            <person name="Cordes M."/>
            <person name="Minx P."/>
            <person name="Tomlinson C."/>
            <person name="Chen J."/>
            <person name="Wollam A."/>
            <person name="Pepin K.H."/>
            <person name="Palsikar V.B."/>
            <person name="Zhang X."/>
            <person name="Suruliraj S."/>
            <person name="Perna N.T."/>
            <person name="Plunkett G."/>
            <person name="Warren W."/>
            <person name="Mitreva M."/>
            <person name="Mardis E.R."/>
            <person name="Wilson R.K."/>
        </authorList>
    </citation>
    <scope>NUCLEOTIDE SEQUENCE [LARGE SCALE GENOMIC DNA]</scope>
    <source>
        <strain evidence="1 2">DSM 4568</strain>
    </source>
</reference>
<gene>
    <name evidence="1" type="ORF">HMPREF0201_04675</name>
</gene>
<accession>S3IZI0</accession>
<dbReference type="Proteomes" id="UP000014585">
    <property type="component" value="Unassembled WGS sequence"/>
</dbReference>
<dbReference type="EMBL" id="ATDT01000038">
    <property type="protein sequence ID" value="EPF13072.1"/>
    <property type="molecule type" value="Genomic_DNA"/>
</dbReference>
<protein>
    <submittedName>
        <fullName evidence="1">Uncharacterized protein</fullName>
    </submittedName>
</protein>
<evidence type="ECO:0000313" key="1">
    <source>
        <dbReference type="EMBL" id="EPF13072.1"/>
    </source>
</evidence>